<dbReference type="Proteomes" id="UP000006201">
    <property type="component" value="Unassembled WGS sequence"/>
</dbReference>
<keyword evidence="8" id="KW-0472">Membrane</keyword>
<organism evidence="10 11">
    <name type="scientific">Pseudoalteromonas tunicata D2</name>
    <dbReference type="NCBI Taxonomy" id="87626"/>
    <lineage>
        <taxon>Bacteria</taxon>
        <taxon>Pseudomonadati</taxon>
        <taxon>Pseudomonadota</taxon>
        <taxon>Gammaproteobacteria</taxon>
        <taxon>Alteromonadales</taxon>
        <taxon>Pseudoalteromonadaceae</taxon>
        <taxon>Pseudoalteromonas</taxon>
    </lineage>
</organism>
<dbReference type="Gene3D" id="3.40.605.10">
    <property type="entry name" value="Aldehyde Dehydrogenase, Chain A, domain 1"/>
    <property type="match status" value="1"/>
</dbReference>
<dbReference type="InterPro" id="IPR016161">
    <property type="entry name" value="Ald_DH/histidinol_DH"/>
</dbReference>
<keyword evidence="11" id="KW-1185">Reference proteome</keyword>
<evidence type="ECO:0000256" key="4">
    <source>
        <dbReference type="PIRNR" id="PIRNR036492"/>
    </source>
</evidence>
<dbReference type="RefSeq" id="WP_009836827.1">
    <property type="nucleotide sequence ID" value="NZ_AAOH01000001.1"/>
</dbReference>
<evidence type="ECO:0000256" key="6">
    <source>
        <dbReference type="PROSITE-ProRule" id="PRU10007"/>
    </source>
</evidence>
<dbReference type="STRING" id="87626.PTD2_03131"/>
<evidence type="ECO:0000256" key="7">
    <source>
        <dbReference type="RuleBase" id="RU003345"/>
    </source>
</evidence>
<comment type="similarity">
    <text evidence="1 4 7">Belongs to the aldehyde dehydrogenase family.</text>
</comment>
<dbReference type="GO" id="GO:0004029">
    <property type="term" value="F:aldehyde dehydrogenase (NAD+) activity"/>
    <property type="evidence" value="ECO:0007669"/>
    <property type="project" value="TreeGrafter"/>
</dbReference>
<name>A4C4P7_9GAMM</name>
<sequence>MNNNKISDDLMVQFEQLKNATITMAPSSTAARVEQLKQLKAALLAHQNELLQALSTDYGQRSDFDSFMADLLPSIQHLNYTLKHLSKWMKPERRHTGLLLLPSKVVVEAFPLGVVGIIVPWNFPINLAFAPLITAIAAGNRVMLKLSEFTPHTNQVIRKICSPFIADLIEVVEGEREISEQFSSLPFDHLFFTGSTAVGRMVMAAAAKNLTPVTLELGGKSPVVITPDMPIKVAVERLIFGKCLNAGQICVAPDYVLLPKGKELAFIAQFRAAFKRMYKQGLADSDYSSIINHAQYQRLKNLLSQAEQTEAIISSIAEPAFDDELHRLAPHIIYNIDTNSALLNDEIFGPLLPIVFYNTIEEAISYINSKPHPLALYIMSFDKQLQHQIRTQTRSGAVIINDTVMHVAVDDAPFGGVGASGMGQYHGKEGFLTFSKSRTIFKSYAFNPRTWLIMNAKNMMMKVIKQLFVK</sequence>
<dbReference type="InterPro" id="IPR016162">
    <property type="entry name" value="Ald_DH_N"/>
</dbReference>
<evidence type="ECO:0000313" key="10">
    <source>
        <dbReference type="EMBL" id="EAR30529.1"/>
    </source>
</evidence>
<keyword evidence="2 4" id="KW-0560">Oxidoreductase</keyword>
<comment type="caution">
    <text evidence="10">The sequence shown here is derived from an EMBL/GenBank/DDBJ whole genome shotgun (WGS) entry which is preliminary data.</text>
</comment>
<dbReference type="PANTHER" id="PTHR43570">
    <property type="entry name" value="ALDEHYDE DEHYDROGENASE"/>
    <property type="match status" value="1"/>
</dbReference>
<evidence type="ECO:0000256" key="1">
    <source>
        <dbReference type="ARBA" id="ARBA00009986"/>
    </source>
</evidence>
<keyword evidence="8" id="KW-0812">Transmembrane</keyword>
<keyword evidence="8" id="KW-1133">Transmembrane helix</keyword>
<dbReference type="InterPro" id="IPR015590">
    <property type="entry name" value="Aldehyde_DH_dom"/>
</dbReference>
<evidence type="ECO:0000256" key="3">
    <source>
        <dbReference type="ARBA" id="ARBA00023027"/>
    </source>
</evidence>
<keyword evidence="3" id="KW-0520">NAD</keyword>
<dbReference type="SUPFAM" id="SSF53720">
    <property type="entry name" value="ALDH-like"/>
    <property type="match status" value="1"/>
</dbReference>
<dbReference type="InterPro" id="IPR029510">
    <property type="entry name" value="Ald_DH_CS_GLU"/>
</dbReference>
<dbReference type="InterPro" id="IPR016163">
    <property type="entry name" value="Ald_DH_C"/>
</dbReference>
<dbReference type="Gene3D" id="3.40.309.10">
    <property type="entry name" value="Aldehyde Dehydrogenase, Chain A, domain 2"/>
    <property type="match status" value="1"/>
</dbReference>
<feature type="active site" evidence="5">
    <location>
        <position position="250"/>
    </location>
</feature>
<dbReference type="Pfam" id="PF00171">
    <property type="entry name" value="Aldedh"/>
    <property type="match status" value="1"/>
</dbReference>
<feature type="active site" evidence="5 6">
    <location>
        <position position="216"/>
    </location>
</feature>
<evidence type="ECO:0000256" key="2">
    <source>
        <dbReference type="ARBA" id="ARBA00023002"/>
    </source>
</evidence>
<dbReference type="PROSITE" id="PS00687">
    <property type="entry name" value="ALDEHYDE_DEHYDR_GLU"/>
    <property type="match status" value="1"/>
</dbReference>
<dbReference type="InterPro" id="IPR012394">
    <property type="entry name" value="Aldehyde_DH_NAD(P)"/>
</dbReference>
<dbReference type="eggNOG" id="COG1012">
    <property type="taxonomic scope" value="Bacteria"/>
</dbReference>
<evidence type="ECO:0000256" key="5">
    <source>
        <dbReference type="PIRSR" id="PIRSR036492-1"/>
    </source>
</evidence>
<gene>
    <name evidence="10" type="ORF">PTD2_03131</name>
</gene>
<dbReference type="AlphaFoldDB" id="A4C4P7"/>
<evidence type="ECO:0000256" key="8">
    <source>
        <dbReference type="SAM" id="Phobius"/>
    </source>
</evidence>
<dbReference type="FunFam" id="3.40.309.10:FF:000003">
    <property type="entry name" value="Aldehyde dehydrogenase"/>
    <property type="match status" value="1"/>
</dbReference>
<protein>
    <recommendedName>
        <fullName evidence="4">Aldehyde dehydrogenase</fullName>
    </recommendedName>
</protein>
<proteinExistence type="inferred from homology"/>
<dbReference type="PIRSF" id="PIRSF036492">
    <property type="entry name" value="ALDH"/>
    <property type="match status" value="1"/>
</dbReference>
<accession>A4C4P7</accession>
<feature type="domain" description="Aldehyde dehydrogenase" evidence="9">
    <location>
        <begin position="18"/>
        <end position="440"/>
    </location>
</feature>
<dbReference type="HOGENOM" id="CLU_005391_3_6_6"/>
<evidence type="ECO:0000313" key="11">
    <source>
        <dbReference type="Proteomes" id="UP000006201"/>
    </source>
</evidence>
<reference evidence="10 11" key="1">
    <citation type="submission" date="2006-02" db="EMBL/GenBank/DDBJ databases">
        <authorList>
            <person name="Moran M.A."/>
            <person name="Kjelleberg S."/>
            <person name="Egan S."/>
            <person name="Saunders N."/>
            <person name="Thomas T."/>
            <person name="Ferriera S."/>
            <person name="Johnson J."/>
            <person name="Kravitz S."/>
            <person name="Halpern A."/>
            <person name="Remington K."/>
            <person name="Beeson K."/>
            <person name="Tran B."/>
            <person name="Rogers Y.-H."/>
            <person name="Friedman R."/>
            <person name="Venter J.C."/>
        </authorList>
    </citation>
    <scope>NUCLEOTIDE SEQUENCE [LARGE SCALE GENOMIC DNA]</scope>
    <source>
        <strain evidence="10 11">D2</strain>
    </source>
</reference>
<evidence type="ECO:0000259" key="9">
    <source>
        <dbReference type="Pfam" id="PF00171"/>
    </source>
</evidence>
<dbReference type="CDD" id="cd07133">
    <property type="entry name" value="ALDH_CALDH_CalB"/>
    <property type="match status" value="1"/>
</dbReference>
<dbReference type="GO" id="GO:0005737">
    <property type="term" value="C:cytoplasm"/>
    <property type="evidence" value="ECO:0007669"/>
    <property type="project" value="TreeGrafter"/>
</dbReference>
<dbReference type="PANTHER" id="PTHR43570:SF20">
    <property type="entry name" value="ALDEHYDE DEHYDROGENASE ALDX-RELATED"/>
    <property type="match status" value="1"/>
</dbReference>
<feature type="transmembrane region" description="Helical" evidence="8">
    <location>
        <begin position="97"/>
        <end position="119"/>
    </location>
</feature>
<dbReference type="EMBL" id="AAOH01000001">
    <property type="protein sequence ID" value="EAR30529.1"/>
    <property type="molecule type" value="Genomic_DNA"/>
</dbReference>
<dbReference type="GO" id="GO:0006081">
    <property type="term" value="P:aldehyde metabolic process"/>
    <property type="evidence" value="ECO:0007669"/>
    <property type="project" value="InterPro"/>
</dbReference>